<dbReference type="Proteomes" id="UP000320390">
    <property type="component" value="Chromosome"/>
</dbReference>
<evidence type="ECO:0000313" key="1">
    <source>
        <dbReference type="EMBL" id="QDV05497.1"/>
    </source>
</evidence>
<protein>
    <submittedName>
        <fullName evidence="1">Flagellar brake protein YcgR</fullName>
    </submittedName>
</protein>
<dbReference type="AlphaFoldDB" id="A0A518EN31"/>
<dbReference type="RefSeq" id="WP_145194898.1">
    <property type="nucleotide sequence ID" value="NZ_CP036434.1"/>
</dbReference>
<name>A0A518EN31_9BACT</name>
<gene>
    <name evidence="1" type="primary">ycgR_1</name>
    <name evidence="1" type="ORF">Poly30_09950</name>
</gene>
<sequence>MKLPIFSPENRSTYRVSIPEGQGMLWVGLSAGPVKVRMDDVSSRGCGFTLGAEEAAGLAEGSELVLRMKIGDPKAPQLFIRSEIRSLRSEGELVHIGALFKECDRLYQQLDVSQWRYFNRRGAFRVPPVNHRGEPLRASFYAKGSEERVRFTVNDLSSSGLAIRLSGSQEYQLSETQCVRSTFELPGVPDPLDLQLRFIHRTFIKGVERIGFMIDMRATAVAEVQSETILRYVMERQSQLLRG</sequence>
<dbReference type="SUPFAM" id="SSF141371">
    <property type="entry name" value="PilZ domain-like"/>
    <property type="match status" value="1"/>
</dbReference>
<dbReference type="EMBL" id="CP036434">
    <property type="protein sequence ID" value="QDV05497.1"/>
    <property type="molecule type" value="Genomic_DNA"/>
</dbReference>
<keyword evidence="2" id="KW-1185">Reference proteome</keyword>
<keyword evidence="1" id="KW-0966">Cell projection</keyword>
<accession>A0A518EN31</accession>
<keyword evidence="1" id="KW-0282">Flagellum</keyword>
<organism evidence="1 2">
    <name type="scientific">Saltatorellus ferox</name>
    <dbReference type="NCBI Taxonomy" id="2528018"/>
    <lineage>
        <taxon>Bacteria</taxon>
        <taxon>Pseudomonadati</taxon>
        <taxon>Planctomycetota</taxon>
        <taxon>Planctomycetia</taxon>
        <taxon>Planctomycetia incertae sedis</taxon>
        <taxon>Saltatorellus</taxon>
    </lineage>
</organism>
<reference evidence="1 2" key="1">
    <citation type="submission" date="2019-02" db="EMBL/GenBank/DDBJ databases">
        <title>Deep-cultivation of Planctomycetes and their phenomic and genomic characterization uncovers novel biology.</title>
        <authorList>
            <person name="Wiegand S."/>
            <person name="Jogler M."/>
            <person name="Boedeker C."/>
            <person name="Pinto D."/>
            <person name="Vollmers J."/>
            <person name="Rivas-Marin E."/>
            <person name="Kohn T."/>
            <person name="Peeters S.H."/>
            <person name="Heuer A."/>
            <person name="Rast P."/>
            <person name="Oberbeckmann S."/>
            <person name="Bunk B."/>
            <person name="Jeske O."/>
            <person name="Meyerdierks A."/>
            <person name="Storesund J.E."/>
            <person name="Kallscheuer N."/>
            <person name="Luecker S."/>
            <person name="Lage O.M."/>
            <person name="Pohl T."/>
            <person name="Merkel B.J."/>
            <person name="Hornburger P."/>
            <person name="Mueller R.-W."/>
            <person name="Bruemmer F."/>
            <person name="Labrenz M."/>
            <person name="Spormann A.M."/>
            <person name="Op den Camp H."/>
            <person name="Overmann J."/>
            <person name="Amann R."/>
            <person name="Jetten M.S.M."/>
            <person name="Mascher T."/>
            <person name="Medema M.H."/>
            <person name="Devos D.P."/>
            <person name="Kaster A.-K."/>
            <person name="Ovreas L."/>
            <person name="Rohde M."/>
            <person name="Galperin M.Y."/>
            <person name="Jogler C."/>
        </authorList>
    </citation>
    <scope>NUCLEOTIDE SEQUENCE [LARGE SCALE GENOMIC DNA]</scope>
    <source>
        <strain evidence="1 2">Poly30</strain>
    </source>
</reference>
<keyword evidence="1" id="KW-0969">Cilium</keyword>
<proteinExistence type="predicted"/>
<evidence type="ECO:0000313" key="2">
    <source>
        <dbReference type="Proteomes" id="UP000320390"/>
    </source>
</evidence>
<dbReference type="Gene3D" id="2.40.10.220">
    <property type="entry name" value="predicted glycosyltransferase like domains"/>
    <property type="match status" value="2"/>
</dbReference>